<dbReference type="AlphaFoldDB" id="A0A9Q0MIV2"/>
<evidence type="ECO:0000313" key="2">
    <source>
        <dbReference type="Proteomes" id="UP001142055"/>
    </source>
</evidence>
<dbReference type="Proteomes" id="UP001142055">
    <property type="component" value="Chromosome 1"/>
</dbReference>
<dbReference type="EMBL" id="JAPWDV010000001">
    <property type="protein sequence ID" value="KAJ6225197.1"/>
    <property type="molecule type" value="Genomic_DNA"/>
</dbReference>
<reference evidence="1" key="1">
    <citation type="submission" date="2022-12" db="EMBL/GenBank/DDBJ databases">
        <title>Genome assemblies of Blomia tropicalis.</title>
        <authorList>
            <person name="Cui Y."/>
        </authorList>
    </citation>
    <scope>NUCLEOTIDE SEQUENCE</scope>
    <source>
        <tissue evidence="1">Adult mites</tissue>
    </source>
</reference>
<keyword evidence="2" id="KW-1185">Reference proteome</keyword>
<protein>
    <submittedName>
        <fullName evidence="1">Uncharacterized protein</fullName>
    </submittedName>
</protein>
<proteinExistence type="predicted"/>
<sequence length="132" mass="15767">MKSNIGISINLHHNSFLVRICPLTISCFPHYYIQKPPSNNRRTNHYHHIPLQVYDDDEQEEEEEKKNRRSQIILVYIDISTCLHTSNNNLWIKLYSSTHEFNLRLIYIVIVRLYSHNLTETNDNNDNNNNNE</sequence>
<comment type="caution">
    <text evidence="1">The sequence shown here is derived from an EMBL/GenBank/DDBJ whole genome shotgun (WGS) entry which is preliminary data.</text>
</comment>
<organism evidence="1 2">
    <name type="scientific">Blomia tropicalis</name>
    <name type="common">Mite</name>
    <dbReference type="NCBI Taxonomy" id="40697"/>
    <lineage>
        <taxon>Eukaryota</taxon>
        <taxon>Metazoa</taxon>
        <taxon>Ecdysozoa</taxon>
        <taxon>Arthropoda</taxon>
        <taxon>Chelicerata</taxon>
        <taxon>Arachnida</taxon>
        <taxon>Acari</taxon>
        <taxon>Acariformes</taxon>
        <taxon>Sarcoptiformes</taxon>
        <taxon>Astigmata</taxon>
        <taxon>Glycyphagoidea</taxon>
        <taxon>Echimyopodidae</taxon>
        <taxon>Blomia</taxon>
    </lineage>
</organism>
<evidence type="ECO:0000313" key="1">
    <source>
        <dbReference type="EMBL" id="KAJ6225197.1"/>
    </source>
</evidence>
<name>A0A9Q0MIV2_BLOTA</name>
<accession>A0A9Q0MIV2</accession>
<gene>
    <name evidence="1" type="ORF">RDWZM_003742</name>
</gene>